<evidence type="ECO:0000259" key="12">
    <source>
        <dbReference type="PROSITE" id="PS51278"/>
    </source>
</evidence>
<feature type="binding site" evidence="10">
    <location>
        <position position="314"/>
    </location>
    <ligand>
        <name>Mg(2+)</name>
        <dbReference type="ChEBI" id="CHEBI:18420"/>
    </ligand>
</feature>
<dbReference type="NCBIfam" id="TIGR01134">
    <property type="entry name" value="purF"/>
    <property type="match status" value="1"/>
</dbReference>
<sequence length="541" mass="58123">MCGVAGVLLGDSKATTAAVDLHESLYYLQHRGQDAAGIAVCQGGRVYQCKGNGMAASVFENGAKIASLPGFQGIAHLRYPTAGTSSAEEAQPFYVNSPFGLSMSVNGNLVNSEELTSFLDRQARRHVNTDSDSELLLNVFAHALNELGKNRANVDDVFTALREVYTRCEGAFACTAMIAGFGILGFRDANGIRPLCLGSRPSETLGGATDYFLASESVALTQLGFGNIVDILPGQAVFIQKGGAVQFCQIVEQKSYAPDIFEFFYFARPDTYMDGISVHRSRQIMGRKLAEKMKRTLTEQAIREIDVIVPVPETSSTSAAVLAQELEKPFSNAFVKCRYIHRTFILSGQRARQSAVRRKLSPIASEFKGKVVCIVDDSLVRGTTSREIVHMAKESGATRVLFVSCSPEVIHPHVYGIDLADPAELIAREKTPQQVASLIHADELVYQDLADLKAACMEAASGETKVTDFEVGVFSGHYQTPVPRCYFENGTRAAGTGAAAAANGEGPGDAMLVASSSSAGMAGTRNGKVKPRTTEMIDRAI</sequence>
<evidence type="ECO:0000256" key="4">
    <source>
        <dbReference type="ARBA" id="ARBA00022676"/>
    </source>
</evidence>
<comment type="caution">
    <text evidence="13">The sequence shown here is derived from an EMBL/GenBank/DDBJ whole genome shotgun (WGS) entry which is preliminary data.</text>
</comment>
<dbReference type="PROSITE" id="PS51278">
    <property type="entry name" value="GATASE_TYPE_2"/>
    <property type="match status" value="1"/>
</dbReference>
<keyword evidence="10" id="KW-0460">Magnesium</keyword>
<evidence type="ECO:0000256" key="2">
    <source>
        <dbReference type="ARBA" id="ARBA00010138"/>
    </source>
</evidence>
<dbReference type="GO" id="GO:0004044">
    <property type="term" value="F:amidophosphoribosyltransferase activity"/>
    <property type="evidence" value="ECO:0007669"/>
    <property type="project" value="UniProtKB-EC"/>
</dbReference>
<evidence type="ECO:0000256" key="5">
    <source>
        <dbReference type="ARBA" id="ARBA00022679"/>
    </source>
</evidence>
<reference evidence="13" key="1">
    <citation type="submission" date="2022-07" db="EMBL/GenBank/DDBJ databases">
        <title>Fungi with potential for degradation of polypropylene.</title>
        <authorList>
            <person name="Gostincar C."/>
        </authorList>
    </citation>
    <scope>NUCLEOTIDE SEQUENCE</scope>
    <source>
        <strain evidence="13">EXF-13287</strain>
    </source>
</reference>
<feature type="active site" description="Nucleophile" evidence="9">
    <location>
        <position position="2"/>
    </location>
</feature>
<comment type="pathway">
    <text evidence="1 8">Purine metabolism; IMP biosynthesis via de novo pathway; N(1)-(5-phospho-D-ribosyl)glycinamide from 5-phospho-alpha-D-ribose 1-diphosphate: step 1/2.</text>
</comment>
<comment type="catalytic activity">
    <reaction evidence="8">
        <text>5-phospho-beta-D-ribosylamine + L-glutamate + diphosphate = 5-phospho-alpha-D-ribose 1-diphosphate + L-glutamine + H2O</text>
        <dbReference type="Rhea" id="RHEA:14905"/>
        <dbReference type="ChEBI" id="CHEBI:15377"/>
        <dbReference type="ChEBI" id="CHEBI:29985"/>
        <dbReference type="ChEBI" id="CHEBI:33019"/>
        <dbReference type="ChEBI" id="CHEBI:58017"/>
        <dbReference type="ChEBI" id="CHEBI:58359"/>
        <dbReference type="ChEBI" id="CHEBI:58681"/>
        <dbReference type="EC" id="2.4.2.14"/>
    </reaction>
</comment>
<dbReference type="EC" id="2.4.2.14" evidence="3 8"/>
<keyword evidence="14" id="KW-1185">Reference proteome</keyword>
<evidence type="ECO:0000256" key="11">
    <source>
        <dbReference type="SAM" id="MobiDB-lite"/>
    </source>
</evidence>
<evidence type="ECO:0000256" key="1">
    <source>
        <dbReference type="ARBA" id="ARBA00005209"/>
    </source>
</evidence>
<keyword evidence="5 8" id="KW-0808">Transferase</keyword>
<comment type="cofactor">
    <cofactor evidence="10">
        <name>Mg(2+)</name>
        <dbReference type="ChEBI" id="CHEBI:18420"/>
    </cofactor>
    <text evidence="10">Binds 1 Mg(2+) ion per subunit.</text>
</comment>
<dbReference type="AlphaFoldDB" id="A0AA38RPR8"/>
<dbReference type="InterPro" id="IPR005854">
    <property type="entry name" value="PurF"/>
</dbReference>
<evidence type="ECO:0000256" key="6">
    <source>
        <dbReference type="ARBA" id="ARBA00022755"/>
    </source>
</evidence>
<gene>
    <name evidence="13" type="ORF">NKR19_g4662</name>
</gene>
<dbReference type="InterPro" id="IPR029057">
    <property type="entry name" value="PRTase-like"/>
</dbReference>
<dbReference type="PIRSF" id="PIRSF000485">
    <property type="entry name" value="Amd_phspho_trans"/>
    <property type="match status" value="1"/>
</dbReference>
<dbReference type="Gene3D" id="3.60.20.10">
    <property type="entry name" value="Glutamine Phosphoribosylpyrophosphate, subunit 1, domain 1"/>
    <property type="match status" value="1"/>
</dbReference>
<feature type="binding site" evidence="10">
    <location>
        <position position="376"/>
    </location>
    <ligand>
        <name>Mg(2+)</name>
        <dbReference type="ChEBI" id="CHEBI:18420"/>
    </ligand>
</feature>
<dbReference type="HAMAP" id="MF_01931">
    <property type="entry name" value="PurF"/>
    <property type="match status" value="1"/>
</dbReference>
<evidence type="ECO:0000256" key="7">
    <source>
        <dbReference type="ARBA" id="ARBA00022962"/>
    </source>
</evidence>
<feature type="domain" description="Glutamine amidotransferase type-2" evidence="12">
    <location>
        <begin position="2"/>
        <end position="242"/>
    </location>
</feature>
<evidence type="ECO:0000256" key="9">
    <source>
        <dbReference type="PIRSR" id="PIRSR000485-1"/>
    </source>
</evidence>
<keyword evidence="10" id="KW-0479">Metal-binding</keyword>
<evidence type="ECO:0000313" key="14">
    <source>
        <dbReference type="Proteomes" id="UP001174691"/>
    </source>
</evidence>
<feature type="binding site" evidence="10">
    <location>
        <position position="377"/>
    </location>
    <ligand>
        <name>Mg(2+)</name>
        <dbReference type="ChEBI" id="CHEBI:18420"/>
    </ligand>
</feature>
<evidence type="ECO:0000256" key="8">
    <source>
        <dbReference type="PIRNR" id="PIRNR000485"/>
    </source>
</evidence>
<comment type="similarity">
    <text evidence="2 8">In the C-terminal section; belongs to the purine/pyrimidine phosphoribosyltransferase family.</text>
</comment>
<dbReference type="SUPFAM" id="SSF53271">
    <property type="entry name" value="PRTase-like"/>
    <property type="match status" value="1"/>
</dbReference>
<dbReference type="Pfam" id="PF13522">
    <property type="entry name" value="GATase_6"/>
    <property type="match status" value="1"/>
</dbReference>
<dbReference type="Gene3D" id="3.40.50.2020">
    <property type="match status" value="1"/>
</dbReference>
<keyword evidence="7" id="KW-0315">Glutamine amidotransferase</keyword>
<dbReference type="PANTHER" id="PTHR11907">
    <property type="entry name" value="AMIDOPHOSPHORIBOSYLTRANSFERASE"/>
    <property type="match status" value="1"/>
</dbReference>
<accession>A0AA38RPR8</accession>
<dbReference type="InterPro" id="IPR017932">
    <property type="entry name" value="GATase_2_dom"/>
</dbReference>
<dbReference type="Proteomes" id="UP001174691">
    <property type="component" value="Unassembled WGS sequence"/>
</dbReference>
<evidence type="ECO:0000256" key="10">
    <source>
        <dbReference type="PIRSR" id="PIRSR000485-2"/>
    </source>
</evidence>
<keyword evidence="6 8" id="KW-0658">Purine biosynthesis</keyword>
<proteinExistence type="inferred from homology"/>
<evidence type="ECO:0000313" key="13">
    <source>
        <dbReference type="EMBL" id="KAJ9152181.1"/>
    </source>
</evidence>
<dbReference type="InterPro" id="IPR029055">
    <property type="entry name" value="Ntn_hydrolases_N"/>
</dbReference>
<dbReference type="GO" id="GO:0046872">
    <property type="term" value="F:metal ion binding"/>
    <property type="evidence" value="ECO:0007669"/>
    <property type="project" value="UniProtKB-KW"/>
</dbReference>
<dbReference type="SUPFAM" id="SSF56235">
    <property type="entry name" value="N-terminal nucleophile aminohydrolases (Ntn hydrolases)"/>
    <property type="match status" value="1"/>
</dbReference>
<name>A0AA38RPR8_9PEZI</name>
<dbReference type="GO" id="GO:0009113">
    <property type="term" value="P:purine nucleobase biosynthetic process"/>
    <property type="evidence" value="ECO:0007669"/>
    <property type="project" value="InterPro"/>
</dbReference>
<keyword evidence="4 8" id="KW-0328">Glycosyltransferase</keyword>
<dbReference type="EMBL" id="JANBVN010000059">
    <property type="protein sequence ID" value="KAJ9152181.1"/>
    <property type="molecule type" value="Genomic_DNA"/>
</dbReference>
<feature type="region of interest" description="Disordered" evidence="11">
    <location>
        <begin position="517"/>
        <end position="541"/>
    </location>
</feature>
<protein>
    <recommendedName>
        <fullName evidence="3 8">Amidophosphoribosyltransferase</fullName>
        <shortName evidence="8">ATase</shortName>
        <ecNumber evidence="3 8">2.4.2.14</ecNumber>
    </recommendedName>
    <alternativeName>
        <fullName evidence="8">Glutamine phosphoribosylpyrophosphate amidotransferase</fullName>
    </alternativeName>
</protein>
<feature type="compositionally biased region" description="Basic and acidic residues" evidence="11">
    <location>
        <begin position="532"/>
        <end position="541"/>
    </location>
</feature>
<organism evidence="13 14">
    <name type="scientific">Coniochaeta hoffmannii</name>
    <dbReference type="NCBI Taxonomy" id="91930"/>
    <lineage>
        <taxon>Eukaryota</taxon>
        <taxon>Fungi</taxon>
        <taxon>Dikarya</taxon>
        <taxon>Ascomycota</taxon>
        <taxon>Pezizomycotina</taxon>
        <taxon>Sordariomycetes</taxon>
        <taxon>Sordariomycetidae</taxon>
        <taxon>Coniochaetales</taxon>
        <taxon>Coniochaetaceae</taxon>
        <taxon>Coniochaeta</taxon>
    </lineage>
</organism>
<dbReference type="InterPro" id="IPR000836">
    <property type="entry name" value="PRTase_dom"/>
</dbReference>
<evidence type="ECO:0000256" key="3">
    <source>
        <dbReference type="ARBA" id="ARBA00011941"/>
    </source>
</evidence>
<dbReference type="CDD" id="cd06223">
    <property type="entry name" value="PRTases_typeI"/>
    <property type="match status" value="1"/>
</dbReference>
<dbReference type="Pfam" id="PF00156">
    <property type="entry name" value="Pribosyltran"/>
    <property type="match status" value="1"/>
</dbReference>
<dbReference type="GO" id="GO:0006164">
    <property type="term" value="P:purine nucleotide biosynthetic process"/>
    <property type="evidence" value="ECO:0007669"/>
    <property type="project" value="UniProtKB-KW"/>
</dbReference>